<dbReference type="InterPro" id="IPR026444">
    <property type="entry name" value="Secre_tail"/>
</dbReference>
<dbReference type="RefSeq" id="WP_224453254.1">
    <property type="nucleotide sequence ID" value="NZ_BAAAGG010000005.1"/>
</dbReference>
<feature type="signal peptide" evidence="3">
    <location>
        <begin position="1"/>
        <end position="25"/>
    </location>
</feature>
<organism evidence="5 6">
    <name type="scientific">Psychroflexus lacisalsi</name>
    <dbReference type="NCBI Taxonomy" id="503928"/>
    <lineage>
        <taxon>Bacteria</taxon>
        <taxon>Pseudomonadati</taxon>
        <taxon>Bacteroidota</taxon>
        <taxon>Flavobacteriia</taxon>
        <taxon>Flavobacteriales</taxon>
        <taxon>Flavobacteriaceae</taxon>
        <taxon>Psychroflexus</taxon>
    </lineage>
</organism>
<feature type="chain" id="PRO_5047395315" description="Secretion system C-terminal sorting domain-containing protein" evidence="3">
    <location>
        <begin position="26"/>
        <end position="1944"/>
    </location>
</feature>
<dbReference type="Proteomes" id="UP001500185">
    <property type="component" value="Unassembled WGS sequence"/>
</dbReference>
<dbReference type="EMBL" id="BAAAGG010000005">
    <property type="protein sequence ID" value="GAA0753999.1"/>
    <property type="molecule type" value="Genomic_DNA"/>
</dbReference>
<evidence type="ECO:0000313" key="6">
    <source>
        <dbReference type="Proteomes" id="UP001500185"/>
    </source>
</evidence>
<evidence type="ECO:0000313" key="5">
    <source>
        <dbReference type="EMBL" id="GAA0753999.1"/>
    </source>
</evidence>
<name>A0ABN1K3U9_9FLAO</name>
<evidence type="ECO:0000259" key="4">
    <source>
        <dbReference type="Pfam" id="PF18962"/>
    </source>
</evidence>
<keyword evidence="6" id="KW-1185">Reference proteome</keyword>
<proteinExistence type="predicted"/>
<evidence type="ECO:0000256" key="2">
    <source>
        <dbReference type="SAM" id="MobiDB-lite"/>
    </source>
</evidence>
<feature type="region of interest" description="Disordered" evidence="2">
    <location>
        <begin position="1475"/>
        <end position="1501"/>
    </location>
</feature>
<keyword evidence="1 3" id="KW-0732">Signal</keyword>
<reference evidence="5 6" key="1">
    <citation type="journal article" date="2019" name="Int. J. Syst. Evol. Microbiol.">
        <title>The Global Catalogue of Microorganisms (GCM) 10K type strain sequencing project: providing services to taxonomists for standard genome sequencing and annotation.</title>
        <authorList>
            <consortium name="The Broad Institute Genomics Platform"/>
            <consortium name="The Broad Institute Genome Sequencing Center for Infectious Disease"/>
            <person name="Wu L."/>
            <person name="Ma J."/>
        </authorList>
    </citation>
    <scope>NUCLEOTIDE SEQUENCE [LARGE SCALE GENOMIC DNA]</scope>
    <source>
        <strain evidence="5 6">JCM 16231</strain>
    </source>
</reference>
<feature type="domain" description="Secretion system C-terminal sorting" evidence="4">
    <location>
        <begin position="1867"/>
        <end position="1943"/>
    </location>
</feature>
<comment type="caution">
    <text evidence="5">The sequence shown here is derived from an EMBL/GenBank/DDBJ whole genome shotgun (WGS) entry which is preliminary data.</text>
</comment>
<gene>
    <name evidence="5" type="ORF">GCM10009433_07000</name>
</gene>
<evidence type="ECO:0000256" key="3">
    <source>
        <dbReference type="SAM" id="SignalP"/>
    </source>
</evidence>
<dbReference type="Pfam" id="PF18962">
    <property type="entry name" value="Por_Secre_tail"/>
    <property type="match status" value="1"/>
</dbReference>
<protein>
    <recommendedName>
        <fullName evidence="4">Secretion system C-terminal sorting domain-containing protein</fullName>
    </recommendedName>
</protein>
<feature type="compositionally biased region" description="Low complexity" evidence="2">
    <location>
        <begin position="1488"/>
        <end position="1499"/>
    </location>
</feature>
<evidence type="ECO:0000256" key="1">
    <source>
        <dbReference type="ARBA" id="ARBA00022729"/>
    </source>
</evidence>
<sequence length="1944" mass="206352">MTKLLHYRFLGLLLIYLFAAQSNYAQEVIHCWDFNGTTPFTTPLNTDNRVSGSGSITHNLVSTTSFDGSTINTCSGSEAGTSFAVSGGSGTSSGGGNNGKHLDFNFSSEGYENLTFSFWAQKTSTGFSSNTIEYSTDGTTFTSFPTGSPFDPALSPGGLLSFNLSSVTSIDNQSNLVIRIVFNGATDANGNNRIDNVKLEGTPVNPNDGNSQVNAPENQITANTIFAANTTTIADAEPVFSFDIQDQGTSDALPTNVTKMQFTPGDANTANWTTTIQNVIIKDDTDTEIDGVLSVFGGEIVFVPDSPIVIADNSSQTFIAEVVLNDTGIVDGDIIQFEVSGVDADFQANLDGSDFSSDFDGGDVTGSEITIDVIASEIAFLQEPSDVNVLATMSPNVEVGLTDINGNLDTSNTSVVGLTSSGDLDSTPLSATAVAGIATFSSITHNTQGQGLILTASTTDPFTAESSPFDVFSNDTTSEVVAPSNQVGVSTVVAAGTTTLPVFSFDIQDPGSGDETPTSVTQMRFVTGSTNTVDWSTFSNVAIQDASFTEIPGNAVVTANEVIFTPDNSVVVADGASVNFTVEVTLDQSNIIDESVIQFQVSGTNSGFEADFFGSIFNSSFAAGDVVGNNITLDVVATEIAFLQQPTDVEVNAFMTPAVSIGFVDVNGNVDISNSSSIDLSSSGGLFINLPATLSATNGVATFPNIAYSATATGLTLTAETADTSISPFSIISNPFNVGIPVIAIQDFDGTQPEWVYTTSIPPFDDGWGTDFFGVINIADASRLENPNFINNIFGENDLNSPSGTPGFASLDFVTVDISGYTGVNLSFDWEVVGYNVSGDRIEYQVTFDGVAQTRVTLFEGSATQDGSGTQTIPVPDTVSEVSFQYFIQNDGAVGFSGLDNVKLTGDSNARDTDITAPGSGQLPDATIIADVNDNSANSVNVFSFDVVDSGNFDNLPTNITRLRFVPGPNNTTDWTEVIGGISISEGTTTLNEADRSLTINPGEILIDITNDPDSVMEVGNGTTKTYTLSVFLSGTGITDQEIIQFAIADGNENQIANSDGSIFSSDITAFEGGLFTIDVVGSVLEFLVQPTTTVINISMAPSVRVVNLDSNGNRDLDDTISITISSDGTLVGGDISRNISSSLGYANFNTIQHSALGFGLRLTAAATGFTDVLSSEFNIVFEDVLLISEVAGPFSSGSPNADQRFVELFNMGVEPIDFSATSYYLHNATSVNSVQLTGILAPKSYYVVSFSDATTFEGIYNGVSPDLVSPSVITSNGEDSYYLSIQNTLESLVDVHGIPGDPKPADYGTGRFYRNIPTVRVSNPVYDEAGEWTKDVPATIEERTPGVGDNDFVYAGDWTTGIGDSPENVDLGVNPGKSIFVESGITTLTEDNTISDVVVRAGATLIFQGAVTLNGDFANFGKVIFSSTASRTAALGEFDSENRELVGNNFEIHRFIPKSNRAFRYLSSPVNTFQSPKPTIRDNWQEGTNNTQTGDTNNLDPNSGFGTHITGSTTGANGFDATETGNPSMFEWNSSDVEWNSIPNTSSKTFNAGDAYAILIRGDRSTTLNSNTAVGPATTLRTTGKLVVGSKPAPNLSSTVNGFSLIGNPYQAKVDMASLLNSDNANAVSSQFFYIYDPTIGTIGSYATVDLSDGTSTPDSGANLFLEPNQAFFVETVSAAGSPIVIFRESYKTTTTGNNTTFSEPEEFTNMNINLNEDILTNGNAVIDAVRVKFRNGGNNAKDTLDATKFWNYEESFAIDRNPNYMSIESRAMPTAQDSVPLYFGNSKLLAYRLVVEPENLVNTKAYLYDRYLESSTELPTDIATSVSFNLDPSIPESKATDRFVIKFEEVSLGTEDVVFNSSMVVYPNPVRGNSFSISHQQAFDGQVLSLKLFDLQGRLIVDQTIENAPNVEVNLNKELASGVYILNLSDGKASQSVKLMVK</sequence>
<dbReference type="NCBIfam" id="TIGR04183">
    <property type="entry name" value="Por_Secre_tail"/>
    <property type="match status" value="1"/>
</dbReference>
<accession>A0ABN1K3U9</accession>